<dbReference type="InterPro" id="IPR029045">
    <property type="entry name" value="ClpP/crotonase-like_dom_sf"/>
</dbReference>
<comment type="similarity">
    <text evidence="1">Belongs to the enoyl-CoA hydratase/isomerase family.</text>
</comment>
<protein>
    <submittedName>
        <fullName evidence="2">Enoyl-CoA hydratase</fullName>
        <ecNumber evidence="2">4.2.1.17</ecNumber>
    </submittedName>
</protein>
<organism evidence="2 3">
    <name type="scientific">Pelagerythrobacter rhizovicinus</name>
    <dbReference type="NCBI Taxonomy" id="2268576"/>
    <lineage>
        <taxon>Bacteria</taxon>
        <taxon>Pseudomonadati</taxon>
        <taxon>Pseudomonadota</taxon>
        <taxon>Alphaproteobacteria</taxon>
        <taxon>Sphingomonadales</taxon>
        <taxon>Erythrobacteraceae</taxon>
        <taxon>Pelagerythrobacter</taxon>
    </lineage>
</organism>
<keyword evidence="2" id="KW-0456">Lyase</keyword>
<sequence>MHDFTQIKLDIDDGIATITLHRPEKMNAFTRTMMAEIIAAMDAIDADDDVRAVIFTGHGDRAFCAGADLTPEDGAKPFASNEAVDDLSDPLVRDGGGQVTLRLFNSTKPLIAACNGAAVGIGATMQLAMDIRLAADTARYGFVFARRGIVPEACSSWFLPRLVGIQQALEWTYTGRIFDAQEAQAAGLVRSIHPQDKLIGEARALAREIAENTSAVSIALTRAMMWRLSAAEHPMMAHRIDSRAIYRMARSADAAEGVASFLEKRPPEFPLKPSRDMPDFHPWWNEPGYR</sequence>
<dbReference type="NCBIfam" id="NF006109">
    <property type="entry name" value="PRK08260.1"/>
    <property type="match status" value="1"/>
</dbReference>
<dbReference type="PANTHER" id="PTHR43684:SF4">
    <property type="entry name" value="ENOYL-COA HYDRATASE_ISOMERASE FAMILY PROTEIN (AFU_ORTHOLOGUE AFUA_1G01890)"/>
    <property type="match status" value="1"/>
</dbReference>
<dbReference type="Gene3D" id="3.90.226.10">
    <property type="entry name" value="2-enoyl-CoA Hydratase, Chain A, domain 1"/>
    <property type="match status" value="1"/>
</dbReference>
<dbReference type="SUPFAM" id="SSF52096">
    <property type="entry name" value="ClpP/crotonase"/>
    <property type="match status" value="1"/>
</dbReference>
<evidence type="ECO:0000313" key="3">
    <source>
        <dbReference type="Proteomes" id="UP000293623"/>
    </source>
</evidence>
<dbReference type="EMBL" id="SDPV01000002">
    <property type="protein sequence ID" value="RXZ64089.1"/>
    <property type="molecule type" value="Genomic_DNA"/>
</dbReference>
<dbReference type="InterPro" id="IPR001753">
    <property type="entry name" value="Enoyl-CoA_hydra/iso"/>
</dbReference>
<name>A0A4Q2KID4_9SPHN</name>
<reference evidence="2 3" key="1">
    <citation type="submission" date="2019-01" db="EMBL/GenBank/DDBJ databases">
        <title>Altererythrobacter rhizovicinus sp. nov., isolated from the rhizosphere soil of Haloxylon ammodendron.</title>
        <authorList>
            <person name="Li H.-P."/>
            <person name="Gou J.-Y."/>
            <person name="Yao D."/>
            <person name="Han Q.-Q."/>
            <person name="Shao K.-Z."/>
            <person name="Zhao Q."/>
            <person name="Zhang J.-L."/>
        </authorList>
    </citation>
    <scope>NUCLEOTIDE SEQUENCE [LARGE SCALE GENOMIC DNA]</scope>
    <source>
        <strain evidence="2 3">AY-3R</strain>
    </source>
</reference>
<gene>
    <name evidence="2" type="ORF">ETX26_09145</name>
</gene>
<comment type="caution">
    <text evidence="2">The sequence shown here is derived from an EMBL/GenBank/DDBJ whole genome shotgun (WGS) entry which is preliminary data.</text>
</comment>
<keyword evidence="3" id="KW-1185">Reference proteome</keyword>
<dbReference type="RefSeq" id="WP_129524404.1">
    <property type="nucleotide sequence ID" value="NZ_SDPV01000002.1"/>
</dbReference>
<dbReference type="Pfam" id="PF00378">
    <property type="entry name" value="ECH_1"/>
    <property type="match status" value="1"/>
</dbReference>
<dbReference type="OrthoDB" id="9802898at2"/>
<dbReference type="Proteomes" id="UP000293623">
    <property type="component" value="Unassembled WGS sequence"/>
</dbReference>
<dbReference type="AlphaFoldDB" id="A0A4Q2KID4"/>
<accession>A0A4Q2KID4</accession>
<dbReference type="PANTHER" id="PTHR43684">
    <property type="match status" value="1"/>
</dbReference>
<proteinExistence type="inferred from homology"/>
<evidence type="ECO:0000313" key="2">
    <source>
        <dbReference type="EMBL" id="RXZ64089.1"/>
    </source>
</evidence>
<evidence type="ECO:0000256" key="1">
    <source>
        <dbReference type="ARBA" id="ARBA00005254"/>
    </source>
</evidence>
<dbReference type="InterPro" id="IPR051053">
    <property type="entry name" value="ECH/Chromodomain_protein"/>
</dbReference>
<dbReference type="GO" id="GO:0004300">
    <property type="term" value="F:enoyl-CoA hydratase activity"/>
    <property type="evidence" value="ECO:0007669"/>
    <property type="project" value="UniProtKB-EC"/>
</dbReference>
<dbReference type="EC" id="4.2.1.17" evidence="2"/>
<dbReference type="CDD" id="cd06558">
    <property type="entry name" value="crotonase-like"/>
    <property type="match status" value="1"/>
</dbReference>